<dbReference type="Proteomes" id="UP001500016">
    <property type="component" value="Unassembled WGS sequence"/>
</dbReference>
<gene>
    <name evidence="1" type="ORF">GCM10009801_79310</name>
</gene>
<evidence type="ECO:0000313" key="1">
    <source>
        <dbReference type="EMBL" id="GAA2103981.1"/>
    </source>
</evidence>
<sequence>MADRTAHAPRDRTAAARAAFVEVLREIFDGVAVLGGLAGALHSGAAAEGRAPASGELAALRPTVLARLAAPGGILAGTGVIAAPDVLADRSRWLEWWRLPHDRKGEPSPLSVDLDPYSVGGYEYPAAEWFEIPRRTGQKAVVGPYVDYAGTDEYILTFAAPVLSEAGFFGVAAADVRATDLERAALPLLHATGPGTLLVNPSGRVLASNTPAVVAGSLAPPGHPAGDALPSGEVWRECAGLPWRLLGAE</sequence>
<dbReference type="EMBL" id="BAAAPE010000029">
    <property type="protein sequence ID" value="GAA2103981.1"/>
    <property type="molecule type" value="Genomic_DNA"/>
</dbReference>
<evidence type="ECO:0000313" key="2">
    <source>
        <dbReference type="Proteomes" id="UP001500016"/>
    </source>
</evidence>
<keyword evidence="2" id="KW-1185">Reference proteome</keyword>
<dbReference type="CDD" id="cd12913">
    <property type="entry name" value="PDC1_MCP_like"/>
    <property type="match status" value="1"/>
</dbReference>
<reference evidence="1 2" key="1">
    <citation type="journal article" date="2019" name="Int. J. Syst. Evol. Microbiol.">
        <title>The Global Catalogue of Microorganisms (GCM) 10K type strain sequencing project: providing services to taxonomists for standard genome sequencing and annotation.</title>
        <authorList>
            <consortium name="The Broad Institute Genomics Platform"/>
            <consortium name="The Broad Institute Genome Sequencing Center for Infectious Disease"/>
            <person name="Wu L."/>
            <person name="Ma J."/>
        </authorList>
    </citation>
    <scope>NUCLEOTIDE SEQUENCE [LARGE SCALE GENOMIC DNA]</scope>
    <source>
        <strain evidence="1 2">JCM 15478</strain>
    </source>
</reference>
<dbReference type="Gene3D" id="3.30.450.20">
    <property type="entry name" value="PAS domain"/>
    <property type="match status" value="1"/>
</dbReference>
<name>A0ABN2X2S2_9ACTN</name>
<dbReference type="RefSeq" id="WP_344535581.1">
    <property type="nucleotide sequence ID" value="NZ_BAAAPE010000029.1"/>
</dbReference>
<comment type="caution">
    <text evidence="1">The sequence shown here is derived from an EMBL/GenBank/DDBJ whole genome shotgun (WGS) entry which is preliminary data.</text>
</comment>
<proteinExistence type="predicted"/>
<protein>
    <submittedName>
        <fullName evidence="1">Cache domain-containing protein</fullName>
    </submittedName>
</protein>
<organism evidence="1 2">
    <name type="scientific">Streptomyces albiaxialis</name>
    <dbReference type="NCBI Taxonomy" id="329523"/>
    <lineage>
        <taxon>Bacteria</taxon>
        <taxon>Bacillati</taxon>
        <taxon>Actinomycetota</taxon>
        <taxon>Actinomycetes</taxon>
        <taxon>Kitasatosporales</taxon>
        <taxon>Streptomycetaceae</taxon>
        <taxon>Streptomyces</taxon>
    </lineage>
</organism>
<accession>A0ABN2X2S2</accession>